<evidence type="ECO:0000313" key="2">
    <source>
        <dbReference type="Proteomes" id="UP000007800"/>
    </source>
</evidence>
<proteinExistence type="predicted"/>
<accession>C5M017</accession>
<dbReference type="RefSeq" id="XP_002764958.1">
    <property type="nucleotide sequence ID" value="XM_002764912.1"/>
</dbReference>
<sequence>MLLSPCPDAIGHYDLAHPLETLKHVIAHCTPTFDWHNVALIINRGHLSDLMRFVWGMNSRELEFTISCGGEGQPAVVERSWKYHCRELTYGWAFQEAATRPQPGAEQLIRHHRVSFIRLGGLHLVVRAEVDACTGQADKQGIRQLSDGDWELCEDGTSRLWCFKSGAFDPMETAAKATYEQMLLGDCKLSVLGKHSDRNIISELIGVLLEIVKNNGHAVVVWNGKSRKLIILALFFSK</sequence>
<reference evidence="1 2" key="1">
    <citation type="submission" date="2008-07" db="EMBL/GenBank/DDBJ databases">
        <authorList>
            <person name="El-Sayed N."/>
            <person name="Caler E."/>
            <person name="Inman J."/>
            <person name="Amedeo P."/>
            <person name="Hass B."/>
            <person name="Wortman J."/>
        </authorList>
    </citation>
    <scope>NUCLEOTIDE SEQUENCE [LARGE SCALE GENOMIC DNA]</scope>
    <source>
        <strain evidence="2">ATCC 50983 / TXsc</strain>
    </source>
</reference>
<dbReference type="OrthoDB" id="420564at2759"/>
<dbReference type="InParanoid" id="C5M017"/>
<evidence type="ECO:0000313" key="1">
    <source>
        <dbReference type="EMBL" id="EEQ97675.1"/>
    </source>
</evidence>
<dbReference type="AlphaFoldDB" id="C5M017"/>
<protein>
    <submittedName>
        <fullName evidence="1">Uncharacterized protein</fullName>
    </submittedName>
</protein>
<dbReference type="EMBL" id="GG686998">
    <property type="protein sequence ID" value="EEQ97675.1"/>
    <property type="molecule type" value="Genomic_DNA"/>
</dbReference>
<dbReference type="Proteomes" id="UP000007800">
    <property type="component" value="Unassembled WGS sequence"/>
</dbReference>
<organism evidence="2">
    <name type="scientific">Perkinsus marinus (strain ATCC 50983 / TXsc)</name>
    <dbReference type="NCBI Taxonomy" id="423536"/>
    <lineage>
        <taxon>Eukaryota</taxon>
        <taxon>Sar</taxon>
        <taxon>Alveolata</taxon>
        <taxon>Perkinsozoa</taxon>
        <taxon>Perkinsea</taxon>
        <taxon>Perkinsida</taxon>
        <taxon>Perkinsidae</taxon>
        <taxon>Perkinsus</taxon>
    </lineage>
</organism>
<dbReference type="GeneID" id="9036957"/>
<name>C5M017_PERM5</name>
<gene>
    <name evidence="1" type="ORF">Pmar_PMAR009634</name>
</gene>
<keyword evidence="2" id="KW-1185">Reference proteome</keyword>